<keyword evidence="5" id="KW-1185">Reference proteome</keyword>
<dbReference type="SUPFAM" id="SSF54928">
    <property type="entry name" value="RNA-binding domain, RBD"/>
    <property type="match status" value="1"/>
</dbReference>
<dbReference type="Pfam" id="PF00076">
    <property type="entry name" value="RRM_1"/>
    <property type="match status" value="1"/>
</dbReference>
<dbReference type="EMBL" id="KQ768478">
    <property type="protein sequence ID" value="OAD53145.1"/>
    <property type="molecule type" value="Genomic_DNA"/>
</dbReference>
<evidence type="ECO:0000313" key="5">
    <source>
        <dbReference type="Proteomes" id="UP000250275"/>
    </source>
</evidence>
<dbReference type="OrthoDB" id="3800936at2759"/>
<accession>A0A310SFV4</accession>
<evidence type="ECO:0000313" key="4">
    <source>
        <dbReference type="EMBL" id="OAD53145.1"/>
    </source>
</evidence>
<protein>
    <submittedName>
        <fullName evidence="4">Putative RNA-binding protein 46</fullName>
    </submittedName>
</protein>
<proteinExistence type="predicted"/>
<sequence>MISTFQQSNGSFNKINKEDDGKQKLAYLRTRKSIVQSRTADMMPNIREQIETNLKLLKFVADSQLTITQINGQRKLGPPLEWTGPPPSPKCEIFVGRIPRNYYEPEIVGVFSSVGKIYELRLMMEFSGINRGYCFIMYTTEQEAARAVRELDQYEICPGNKIGVVASLNNCRLYINHLPRNIDSESIIKRIYEMTDDIDKVSVYRSLNGFVFYALVSYKTHRGAAMARRRLVPESRTLFKNCEVKIEWAYANMTPSNVLEESGTCDEQGKVEITKSFIEPTKKIVSSFKQRGYDLRCMINNERSQKLVGIPAPARRPIKCAKENSLKSQNNSTNQYKTEECKRNLYSNCSSVALSKNKYKAKENLGPSWDINRNLNNNLDQSLLHKHLKNRVHHDQSTTILPAISSYLMYLNKRKGLKGLKWNDSQRCPRESFRDIRFDDYHCVDLQNSSNNLTKSFPESLSIPNENDNRAYVRLMQGNVYKNERILVENNVPPRPNNFSNCHPFNEANCQFTNCYQCSNYYQNFAINATNQSNPTPCVQFPNQSSAHNLLSVHKLQSLSQQFSQNYVNPMMINQNFSWSLPKFLPMEVYYCNSASIPDAYNRILNDCKYLNNCQVAKNSQQQNYEAFPSAVSNFDRKFAYENPINTVNPALYANN</sequence>
<dbReference type="InterPro" id="IPR035979">
    <property type="entry name" value="RBD_domain_sf"/>
</dbReference>
<dbReference type="AlphaFoldDB" id="A0A310SFV4"/>
<evidence type="ECO:0000256" key="2">
    <source>
        <dbReference type="PROSITE-ProRule" id="PRU00176"/>
    </source>
</evidence>
<feature type="domain" description="RRM" evidence="3">
    <location>
        <begin position="91"/>
        <end position="169"/>
    </location>
</feature>
<name>A0A310SFV4_9HYME</name>
<dbReference type="GO" id="GO:0003723">
    <property type="term" value="F:RNA binding"/>
    <property type="evidence" value="ECO:0007669"/>
    <property type="project" value="UniProtKB-UniRule"/>
</dbReference>
<organism evidence="4 5">
    <name type="scientific">Eufriesea mexicana</name>
    <dbReference type="NCBI Taxonomy" id="516756"/>
    <lineage>
        <taxon>Eukaryota</taxon>
        <taxon>Metazoa</taxon>
        <taxon>Ecdysozoa</taxon>
        <taxon>Arthropoda</taxon>
        <taxon>Hexapoda</taxon>
        <taxon>Insecta</taxon>
        <taxon>Pterygota</taxon>
        <taxon>Neoptera</taxon>
        <taxon>Endopterygota</taxon>
        <taxon>Hymenoptera</taxon>
        <taxon>Apocrita</taxon>
        <taxon>Aculeata</taxon>
        <taxon>Apoidea</taxon>
        <taxon>Anthophila</taxon>
        <taxon>Apidae</taxon>
        <taxon>Eufriesea</taxon>
    </lineage>
</organism>
<evidence type="ECO:0000259" key="3">
    <source>
        <dbReference type="PROSITE" id="PS50102"/>
    </source>
</evidence>
<dbReference type="InterPro" id="IPR012677">
    <property type="entry name" value="Nucleotide-bd_a/b_plait_sf"/>
</dbReference>
<dbReference type="PROSITE" id="PS50102">
    <property type="entry name" value="RRM"/>
    <property type="match status" value="1"/>
</dbReference>
<dbReference type="SMART" id="SM00360">
    <property type="entry name" value="RRM"/>
    <property type="match status" value="2"/>
</dbReference>
<reference evidence="4 5" key="1">
    <citation type="submission" date="2015-07" db="EMBL/GenBank/DDBJ databases">
        <title>The genome of Eufriesea mexicana.</title>
        <authorList>
            <person name="Pan H."/>
            <person name="Kapheim K."/>
        </authorList>
    </citation>
    <scope>NUCLEOTIDE SEQUENCE [LARGE SCALE GENOMIC DNA]</scope>
    <source>
        <strain evidence="4">0111107269</strain>
        <tissue evidence="4">Whole body</tissue>
    </source>
</reference>
<dbReference type="PANTHER" id="PTHR21245">
    <property type="entry name" value="HETEROGENEOUS NUCLEAR RIBONUCLEOPROTEIN"/>
    <property type="match status" value="1"/>
</dbReference>
<dbReference type="Proteomes" id="UP000250275">
    <property type="component" value="Unassembled WGS sequence"/>
</dbReference>
<dbReference type="InterPro" id="IPR000504">
    <property type="entry name" value="RRM_dom"/>
</dbReference>
<dbReference type="Gene3D" id="3.30.70.330">
    <property type="match status" value="2"/>
</dbReference>
<gene>
    <name evidence="4" type="ORF">WN48_10775</name>
</gene>
<evidence type="ECO:0000256" key="1">
    <source>
        <dbReference type="ARBA" id="ARBA00022884"/>
    </source>
</evidence>
<keyword evidence="1 2" id="KW-0694">RNA-binding</keyword>